<dbReference type="SUPFAM" id="SSF56059">
    <property type="entry name" value="Glutathione synthetase ATP-binding domain-like"/>
    <property type="match status" value="1"/>
</dbReference>
<dbReference type="PANTHER" id="PTHR45870">
    <property type="entry name" value="TUBULIN MONOGLYCYLASE TTLL3"/>
    <property type="match status" value="1"/>
</dbReference>
<dbReference type="AlphaFoldDB" id="A0A336LZ43"/>
<keyword evidence="5" id="KW-0067">ATP-binding</keyword>
<evidence type="ECO:0000256" key="5">
    <source>
        <dbReference type="ARBA" id="ARBA00022840"/>
    </source>
</evidence>
<proteinExistence type="predicted"/>
<dbReference type="GO" id="GO:0060271">
    <property type="term" value="P:cilium assembly"/>
    <property type="evidence" value="ECO:0007669"/>
    <property type="project" value="TreeGrafter"/>
</dbReference>
<keyword evidence="3" id="KW-0436">Ligase</keyword>
<dbReference type="VEuPathDB" id="VectorBase:CSON008851"/>
<dbReference type="GO" id="GO:0015630">
    <property type="term" value="C:microtubule cytoskeleton"/>
    <property type="evidence" value="ECO:0007669"/>
    <property type="project" value="TreeGrafter"/>
</dbReference>
<gene>
    <name evidence="6" type="primary">CSON008851</name>
</gene>
<dbReference type="PANTHER" id="PTHR45870:SF2">
    <property type="entry name" value="TUBULIN MONOGLYCYLASE TTLL3"/>
    <property type="match status" value="1"/>
</dbReference>
<accession>A0A336LZ43</accession>
<protein>
    <submittedName>
        <fullName evidence="6">CSON008851 protein</fullName>
    </submittedName>
</protein>
<name>A0A336LZ43_CULSO</name>
<sequence>MTTVFEFKRTVIRKSKTARLLEILDKFRQYEERVQVAINEGKIFKFIAAWDVPRIKLELFKRGYIETVANPFYNLRSVLPLYNLIDAAEPYNDYEQALLCKILGDHQPNFIWTEQPWVYQWYEGATIINKLDFGNEINFWLKDGSCHYIRLINSKIKKYKHRIKYPRSYDVIEHKETENFQKDYRFTAATSLVLFLYDKKDIEEWFSKENGTVYYSSLEFALQAIESRIRRIKRPDDTKNPNYETKKYHHQWKKVFRAHHKVVMEKQKIVCGPERANEFIARITKVTEHLLRYYPNRRHDGYHNIWLLKPTYSGEGRGIIITQNEKEILHHINHDNQNYIIQKYIESPLLIYNTKFDLRQYFMFTVDKEYLRCWWHPVMSVKFASEEFCLEVFNETIHLTNAAIQFKYNKKSNPNLPIEHLWTLGPLVTYIERFLKKGYKWQDSVVPAMKKAISQIFFACMHDIDLKPGRFELFGNDWLITDDFETYLLEVNRPPSLVPYQSPVSEIVCGTISQDIIRVVVDFYENPRANTGQFEIMHEYKISDLKNGRVREVPCWT</sequence>
<reference evidence="6" key="1">
    <citation type="submission" date="2018-07" db="EMBL/GenBank/DDBJ databases">
        <authorList>
            <person name="Quirk P.G."/>
            <person name="Krulwich T.A."/>
        </authorList>
    </citation>
    <scope>NUCLEOTIDE SEQUENCE</scope>
</reference>
<comment type="subcellular location">
    <subcellularLocation>
        <location evidence="1">Cytoplasm</location>
    </subcellularLocation>
</comment>
<dbReference type="EMBL" id="UFQT01000339">
    <property type="protein sequence ID" value="SSX23346.1"/>
    <property type="molecule type" value="Genomic_DNA"/>
</dbReference>
<evidence type="ECO:0000256" key="4">
    <source>
        <dbReference type="ARBA" id="ARBA00022741"/>
    </source>
</evidence>
<dbReference type="GO" id="GO:0070736">
    <property type="term" value="F:protein-glycine ligase activity, initiating"/>
    <property type="evidence" value="ECO:0007669"/>
    <property type="project" value="TreeGrafter"/>
</dbReference>
<dbReference type="GO" id="GO:0005524">
    <property type="term" value="F:ATP binding"/>
    <property type="evidence" value="ECO:0007669"/>
    <property type="project" value="UniProtKB-KW"/>
</dbReference>
<dbReference type="InterPro" id="IPR004344">
    <property type="entry name" value="TTL/TTLL_fam"/>
</dbReference>
<evidence type="ECO:0000256" key="2">
    <source>
        <dbReference type="ARBA" id="ARBA00022490"/>
    </source>
</evidence>
<keyword evidence="4" id="KW-0547">Nucleotide-binding</keyword>
<dbReference type="InterPro" id="IPR051437">
    <property type="entry name" value="TTLL_monoglycylase"/>
</dbReference>
<evidence type="ECO:0000313" key="6">
    <source>
        <dbReference type="EMBL" id="SSX23346.1"/>
    </source>
</evidence>
<evidence type="ECO:0000256" key="1">
    <source>
        <dbReference type="ARBA" id="ARBA00004496"/>
    </source>
</evidence>
<dbReference type="Pfam" id="PF03133">
    <property type="entry name" value="TTL"/>
    <property type="match status" value="1"/>
</dbReference>
<evidence type="ECO:0000256" key="3">
    <source>
        <dbReference type="ARBA" id="ARBA00022598"/>
    </source>
</evidence>
<dbReference type="GO" id="GO:0003341">
    <property type="term" value="P:cilium movement"/>
    <property type="evidence" value="ECO:0007669"/>
    <property type="project" value="TreeGrafter"/>
</dbReference>
<dbReference type="GO" id="GO:0005930">
    <property type="term" value="C:axoneme"/>
    <property type="evidence" value="ECO:0007669"/>
    <property type="project" value="TreeGrafter"/>
</dbReference>
<organism evidence="6">
    <name type="scientific">Culicoides sonorensis</name>
    <name type="common">Biting midge</name>
    <dbReference type="NCBI Taxonomy" id="179676"/>
    <lineage>
        <taxon>Eukaryota</taxon>
        <taxon>Metazoa</taxon>
        <taxon>Ecdysozoa</taxon>
        <taxon>Arthropoda</taxon>
        <taxon>Hexapoda</taxon>
        <taxon>Insecta</taxon>
        <taxon>Pterygota</taxon>
        <taxon>Neoptera</taxon>
        <taxon>Endopterygota</taxon>
        <taxon>Diptera</taxon>
        <taxon>Nematocera</taxon>
        <taxon>Chironomoidea</taxon>
        <taxon>Ceratopogonidae</taxon>
        <taxon>Ceratopogoninae</taxon>
        <taxon>Culicoides</taxon>
        <taxon>Monoculicoides</taxon>
    </lineage>
</organism>
<dbReference type="PROSITE" id="PS51221">
    <property type="entry name" value="TTL"/>
    <property type="match status" value="1"/>
</dbReference>
<keyword evidence="2" id="KW-0963">Cytoplasm</keyword>
<dbReference type="Gene3D" id="3.30.470.20">
    <property type="entry name" value="ATP-grasp fold, B domain"/>
    <property type="match status" value="1"/>
</dbReference>